<dbReference type="PANTHER" id="PTHR18934">
    <property type="entry name" value="ATP-DEPENDENT RNA HELICASE"/>
    <property type="match status" value="1"/>
</dbReference>
<dbReference type="SMART" id="SM00487">
    <property type="entry name" value="DEXDc"/>
    <property type="match status" value="1"/>
</dbReference>
<feature type="domain" description="Helicase ATP-binding" evidence="9">
    <location>
        <begin position="271"/>
        <end position="437"/>
    </location>
</feature>
<dbReference type="SUPFAM" id="SSF52540">
    <property type="entry name" value="P-loop containing nucleoside triphosphate hydrolases"/>
    <property type="match status" value="1"/>
</dbReference>
<dbReference type="Gene3D" id="3.40.50.300">
    <property type="entry name" value="P-loop containing nucleotide triphosphate hydrolases"/>
    <property type="match status" value="2"/>
</dbReference>
<dbReference type="PROSITE" id="PS51192">
    <property type="entry name" value="HELICASE_ATP_BIND_1"/>
    <property type="match status" value="1"/>
</dbReference>
<dbReference type="InterPro" id="IPR001650">
    <property type="entry name" value="Helicase_C-like"/>
</dbReference>
<dbReference type="SMART" id="SM00490">
    <property type="entry name" value="HELICc"/>
    <property type="match status" value="1"/>
</dbReference>
<dbReference type="Pfam" id="PF21010">
    <property type="entry name" value="HA2_C"/>
    <property type="match status" value="1"/>
</dbReference>
<dbReference type="EC" id="3.6.4.13" evidence="2"/>
<dbReference type="InterPro" id="IPR014001">
    <property type="entry name" value="Helicase_ATP-bd"/>
</dbReference>
<dbReference type="GO" id="GO:0000462">
    <property type="term" value="P:maturation of SSU-rRNA from tricistronic rRNA transcript (SSU-rRNA, 5.8S rRNA, LSU-rRNA)"/>
    <property type="evidence" value="ECO:0007669"/>
    <property type="project" value="TreeGrafter"/>
</dbReference>
<dbReference type="InterPro" id="IPR002464">
    <property type="entry name" value="DNA/RNA_helicase_DEAH_CS"/>
</dbReference>
<dbReference type="InterPro" id="IPR011709">
    <property type="entry name" value="DEAD-box_helicase_OB_fold"/>
</dbReference>
<dbReference type="PROSITE" id="PS51194">
    <property type="entry name" value="HELICASE_CTER"/>
    <property type="match status" value="1"/>
</dbReference>
<evidence type="ECO:0000256" key="7">
    <source>
        <dbReference type="ARBA" id="ARBA00047984"/>
    </source>
</evidence>
<comment type="similarity">
    <text evidence="1">Belongs to the DEAD box helicase family. DEAH subfamily.</text>
</comment>
<dbReference type="GO" id="GO:0005524">
    <property type="term" value="F:ATP binding"/>
    <property type="evidence" value="ECO:0007669"/>
    <property type="project" value="UniProtKB-KW"/>
</dbReference>
<dbReference type="InterPro" id="IPR011545">
    <property type="entry name" value="DEAD/DEAH_box_helicase_dom"/>
</dbReference>
<keyword evidence="6" id="KW-0067">ATP-binding</keyword>
<dbReference type="Pfam" id="PF00271">
    <property type="entry name" value="Helicase_C"/>
    <property type="match status" value="1"/>
</dbReference>
<dbReference type="Pfam" id="PF00270">
    <property type="entry name" value="DEAD"/>
    <property type="match status" value="1"/>
</dbReference>
<dbReference type="FunFam" id="3.40.50.300:FF:000637">
    <property type="entry name" value="ATP-dependent RNA helicase DHX37/DHR1"/>
    <property type="match status" value="1"/>
</dbReference>
<dbReference type="EMBL" id="CAJPEV010001054">
    <property type="protein sequence ID" value="CAG0890412.1"/>
    <property type="molecule type" value="Genomic_DNA"/>
</dbReference>
<keyword evidence="5" id="KW-0347">Helicase</keyword>
<keyword evidence="12" id="KW-1185">Reference proteome</keyword>
<dbReference type="GO" id="GO:0005730">
    <property type="term" value="C:nucleolus"/>
    <property type="evidence" value="ECO:0007669"/>
    <property type="project" value="TreeGrafter"/>
</dbReference>
<dbReference type="PANTHER" id="PTHR18934:SF99">
    <property type="entry name" value="ATP-DEPENDENT RNA HELICASE DHX37-RELATED"/>
    <property type="match status" value="1"/>
</dbReference>
<reference evidence="11" key="1">
    <citation type="submission" date="2020-11" db="EMBL/GenBank/DDBJ databases">
        <authorList>
            <person name="Tran Van P."/>
        </authorList>
    </citation>
    <scope>NUCLEOTIDE SEQUENCE</scope>
</reference>
<dbReference type="InterPro" id="IPR027417">
    <property type="entry name" value="P-loop_NTPase"/>
</dbReference>
<keyword evidence="3" id="KW-0547">Nucleotide-binding</keyword>
<proteinExistence type="inferred from homology"/>
<evidence type="ECO:0000256" key="1">
    <source>
        <dbReference type="ARBA" id="ARBA00008792"/>
    </source>
</evidence>
<dbReference type="AlphaFoldDB" id="A0A7R9A6U8"/>
<dbReference type="Pfam" id="PF23362">
    <property type="entry name" value="DHX37_C"/>
    <property type="match status" value="1"/>
</dbReference>
<evidence type="ECO:0000256" key="8">
    <source>
        <dbReference type="SAM" id="MobiDB-lite"/>
    </source>
</evidence>
<dbReference type="OrthoDB" id="10025033at2759"/>
<accession>A0A7R9A6U8</accession>
<evidence type="ECO:0000256" key="3">
    <source>
        <dbReference type="ARBA" id="ARBA00022741"/>
    </source>
</evidence>
<dbReference type="GO" id="GO:0016787">
    <property type="term" value="F:hydrolase activity"/>
    <property type="evidence" value="ECO:0007669"/>
    <property type="project" value="UniProtKB-KW"/>
</dbReference>
<dbReference type="GO" id="GO:0003723">
    <property type="term" value="F:RNA binding"/>
    <property type="evidence" value="ECO:0007669"/>
    <property type="project" value="TreeGrafter"/>
</dbReference>
<dbReference type="CDD" id="cd17982">
    <property type="entry name" value="DEXHc_DHX37"/>
    <property type="match status" value="1"/>
</dbReference>
<gene>
    <name evidence="11" type="ORF">DSTB1V02_LOCUS6008</name>
</gene>
<dbReference type="Proteomes" id="UP000677054">
    <property type="component" value="Unassembled WGS sequence"/>
</dbReference>
<name>A0A7R9A6U8_9CRUS</name>
<dbReference type="SMART" id="SM00847">
    <property type="entry name" value="HA2"/>
    <property type="match status" value="1"/>
</dbReference>
<sequence length="1154" mass="129919">MGRLRKRHNWKARQETKVDIDTTLEKQIPVVEGAGVTIEKTDEANALVLPSRKRKTVKRHDGQVSVPLLSKKQRKHLEKIVERHKKKKERADLLAALQQHQVSSSEQEQFTSISAVQTEGLKKRKLSSIRISRKKRRLEKKKAKDSQLELEDDSEYELANEDKNRVNFSVIGLKVGVDSESSDEEYTSEDSQKDSSLVVEGKPKDQNVTAVDNEGEAPLDSSSELITQRNHTRKTEGDAIEPTVFVPVHRAEEVQQQRSKLPIFGEEQAVIEAVRENPVVIVAGETGSGKTTQVPQFLYEAGYALKGMIGVTEPRRVAAISMSQRVAYEMSLSKDIVSYQIRYDGNVTPDTKIKFMTDGVLLKEIQKDFLLKSYSVIILDEAHERSVFTDVLIGLLSRILPIRAKRGPPLKLLIMSATLRIEDFVENTRLFRSPPPVITVDSRQFPVTVHFNKQTPSDYVEEAFRKVCKIHRRLPEGGILIFLTGQQEVNHLCRLLKRTFPFHATLDSEDNVDSQLDKTIKAVKHKRHKVPLVHLEDFPLVPLDEQTGDEDLGLGDDELLDDDMDSFLSNCQSGLKEQPIHVLPLYSILPSHRQAEVFKDPPEGSRLCVVATNVAETSLTIPHIKYVVDCGKQKMRVYDQVTGVSTFHVDWTSQASANQRAGRAGRVGPGHCYRLYSSAVFKDEMQIYSEAEIQRKPIDDLLLQMKALNIRKVCNFPFPSPPKQENIEAAERRLILLGALEDNGKGDFASGITGLGMTMASLPVSPRFGKMLSLSHQQGLLPLAVWLVAAMTVPELLLERPLTTGNAQTSAGPDKDDRKRLQALRCTWVGQGDSLLLGDAMVLLKAVGAAEHASCSGPRSLSKFCAKYGLREKAVIEVRKLRRQLTSEINLLLPNANLPLDPFLQPPTPDQMRLLRQLLLSGLVDQVAKKMGPGPEREKKQLKRAYQMLGMEDPAWIHPSSVLFTSSPEFLIFLEAFQSNKVYLRGVVAIEPEWLPTFAPKQCNILTPLEDPPPSYDSEGDRVVCWVTGTFGKEAWELPRVRIEHPDVLDRFRWFGVFFLDGSIVPSLKKFSSSLLSPPSTMVKSWARLQSRTNAFLQALISRRIDTRRKLEEAWSTDNTCLLKEYLAWVPPQLHNDVYLSWPPLNKKEDSFAS</sequence>
<protein>
    <recommendedName>
        <fullName evidence="2">RNA helicase</fullName>
        <ecNumber evidence="2">3.6.4.13</ecNumber>
    </recommendedName>
</protein>
<dbReference type="CDD" id="cd18791">
    <property type="entry name" value="SF2_C_RHA"/>
    <property type="match status" value="1"/>
</dbReference>
<evidence type="ECO:0000259" key="10">
    <source>
        <dbReference type="PROSITE" id="PS51194"/>
    </source>
</evidence>
<dbReference type="PROSITE" id="PS00690">
    <property type="entry name" value="DEAH_ATP_HELICASE"/>
    <property type="match status" value="1"/>
</dbReference>
<comment type="catalytic activity">
    <reaction evidence="7">
        <text>ATP + H2O = ADP + phosphate + H(+)</text>
        <dbReference type="Rhea" id="RHEA:13065"/>
        <dbReference type="ChEBI" id="CHEBI:15377"/>
        <dbReference type="ChEBI" id="CHEBI:15378"/>
        <dbReference type="ChEBI" id="CHEBI:30616"/>
        <dbReference type="ChEBI" id="CHEBI:43474"/>
        <dbReference type="ChEBI" id="CHEBI:456216"/>
        <dbReference type="EC" id="3.6.4.13"/>
    </reaction>
</comment>
<dbReference type="InterPro" id="IPR056371">
    <property type="entry name" value="DHX37-like_C"/>
</dbReference>
<dbReference type="Gene3D" id="1.20.120.1080">
    <property type="match status" value="1"/>
</dbReference>
<feature type="domain" description="Helicase C-terminal" evidence="10">
    <location>
        <begin position="515"/>
        <end position="709"/>
    </location>
</feature>
<evidence type="ECO:0000313" key="11">
    <source>
        <dbReference type="EMBL" id="CAD7246151.1"/>
    </source>
</evidence>
<dbReference type="Pfam" id="PF07717">
    <property type="entry name" value="OB_NTP_bind"/>
    <property type="match status" value="1"/>
</dbReference>
<evidence type="ECO:0000256" key="5">
    <source>
        <dbReference type="ARBA" id="ARBA00022806"/>
    </source>
</evidence>
<evidence type="ECO:0000256" key="4">
    <source>
        <dbReference type="ARBA" id="ARBA00022801"/>
    </source>
</evidence>
<dbReference type="InterPro" id="IPR007502">
    <property type="entry name" value="Helicase-assoc_dom"/>
</dbReference>
<evidence type="ECO:0000259" key="9">
    <source>
        <dbReference type="PROSITE" id="PS51192"/>
    </source>
</evidence>
<dbReference type="GO" id="GO:0003724">
    <property type="term" value="F:RNA helicase activity"/>
    <property type="evidence" value="ECO:0007669"/>
    <property type="project" value="UniProtKB-EC"/>
</dbReference>
<evidence type="ECO:0000256" key="2">
    <source>
        <dbReference type="ARBA" id="ARBA00012552"/>
    </source>
</evidence>
<evidence type="ECO:0000256" key="6">
    <source>
        <dbReference type="ARBA" id="ARBA00022840"/>
    </source>
</evidence>
<feature type="compositionally biased region" description="Polar residues" evidence="8">
    <location>
        <begin position="220"/>
        <end position="229"/>
    </location>
</feature>
<feature type="region of interest" description="Disordered" evidence="8">
    <location>
        <begin position="179"/>
        <end position="239"/>
    </location>
</feature>
<evidence type="ECO:0000313" key="12">
    <source>
        <dbReference type="Proteomes" id="UP000677054"/>
    </source>
</evidence>
<feature type="region of interest" description="Disordered" evidence="8">
    <location>
        <begin position="133"/>
        <end position="156"/>
    </location>
</feature>
<dbReference type="EMBL" id="LR900571">
    <property type="protein sequence ID" value="CAD7246151.1"/>
    <property type="molecule type" value="Genomic_DNA"/>
</dbReference>
<organism evidence="11">
    <name type="scientific">Darwinula stevensoni</name>
    <dbReference type="NCBI Taxonomy" id="69355"/>
    <lineage>
        <taxon>Eukaryota</taxon>
        <taxon>Metazoa</taxon>
        <taxon>Ecdysozoa</taxon>
        <taxon>Arthropoda</taxon>
        <taxon>Crustacea</taxon>
        <taxon>Oligostraca</taxon>
        <taxon>Ostracoda</taxon>
        <taxon>Podocopa</taxon>
        <taxon>Podocopida</taxon>
        <taxon>Darwinulocopina</taxon>
        <taxon>Darwinuloidea</taxon>
        <taxon>Darwinulidae</taxon>
        <taxon>Darwinula</taxon>
    </lineage>
</organism>
<keyword evidence="4" id="KW-0378">Hydrolase</keyword>